<accession>A0A382F080</accession>
<organism evidence="2">
    <name type="scientific">marine metagenome</name>
    <dbReference type="NCBI Taxonomy" id="408172"/>
    <lineage>
        <taxon>unclassified sequences</taxon>
        <taxon>metagenomes</taxon>
        <taxon>ecological metagenomes</taxon>
    </lineage>
</organism>
<proteinExistence type="predicted"/>
<gene>
    <name evidence="2" type="ORF">METZ01_LOCUS209260</name>
</gene>
<evidence type="ECO:0000259" key="1">
    <source>
        <dbReference type="Pfam" id="PF16798"/>
    </source>
</evidence>
<dbReference type="InterPro" id="IPR031849">
    <property type="entry name" value="DUF5069"/>
</dbReference>
<reference evidence="2" key="1">
    <citation type="submission" date="2018-05" db="EMBL/GenBank/DDBJ databases">
        <authorList>
            <person name="Lanie J.A."/>
            <person name="Ng W.-L."/>
            <person name="Kazmierczak K.M."/>
            <person name="Andrzejewski T.M."/>
            <person name="Davidsen T.M."/>
            <person name="Wayne K.J."/>
            <person name="Tettelin H."/>
            <person name="Glass J.I."/>
            <person name="Rusch D."/>
            <person name="Podicherti R."/>
            <person name="Tsui H.-C.T."/>
            <person name="Winkler M.E."/>
        </authorList>
    </citation>
    <scope>NUCLEOTIDE SEQUENCE</scope>
</reference>
<dbReference type="EMBL" id="UINC01047300">
    <property type="protein sequence ID" value="SVB56406.1"/>
    <property type="molecule type" value="Genomic_DNA"/>
</dbReference>
<protein>
    <recommendedName>
        <fullName evidence="1">DUF5069 domain-containing protein</fullName>
    </recommendedName>
</protein>
<evidence type="ECO:0000313" key="2">
    <source>
        <dbReference type="EMBL" id="SVB56406.1"/>
    </source>
</evidence>
<feature type="domain" description="DUF5069" evidence="1">
    <location>
        <begin position="14"/>
        <end position="108"/>
    </location>
</feature>
<dbReference type="AlphaFoldDB" id="A0A382F080"/>
<sequence>MIPLVSSLCYGPLGMCQLPRTWWKVSLNASGRLADDYPEATGGLDSMVLDRLGLDKARALAHIHEHRSDYLTFEAWVIEQVGAPAADLRDEWNGFIADRVHKQEKIDDIYGTLDFSRDAGITSAVILNQLEDWHFWYERDLTGNELDSWRGRVVPLVSTLDYGPLGVCQLPRTWHKVLLEAAGLLHADYPGLGGGLDKRVVVDVLGLDRDEVNDHLNAARPSYMRFETWVRERIGHRDVSGAIVEWNEFVRTREHGSAEKRADIHNNLGRPDDGSLPTSATVLNQIEDWHFAHGALQSVS</sequence>
<dbReference type="Pfam" id="PF16798">
    <property type="entry name" value="DUF5069"/>
    <property type="match status" value="1"/>
</dbReference>
<name>A0A382F080_9ZZZZ</name>